<dbReference type="OrthoDB" id="5192284at2"/>
<feature type="transmembrane region" description="Helical" evidence="1">
    <location>
        <begin position="21"/>
        <end position="40"/>
    </location>
</feature>
<comment type="caution">
    <text evidence="2">The sequence shown here is derived from an EMBL/GenBank/DDBJ whole genome shotgun (WGS) entry which is preliminary data.</text>
</comment>
<sequence>MFERKNYCGPNATSKPAAGQLFYRTLIFVTICFASLLGPLPASASAKATSGNGSYAITLYAPSQVGTPALPGKTIVGTGGKPIYPVLFPTLTTDSKQFQITPCVAVFFKYYSTKAQAAYAYNLNPQLWFTLNRHYGPCKSRQTNYQTSPTPPKVSQSTIVAEVSRLLPSPAPFMTPYFGIFGLDSYLSSGAKFVDQISVSTIAGKVVAVASGQLTIDYGDGSTPFGPTSNSGGKYPLGDLIHLYKNTGCYRITIVENWSVNYSGGGSSGTIGGITTQGSLNNYCVYQMNALMVR</sequence>
<evidence type="ECO:0000313" key="3">
    <source>
        <dbReference type="Proteomes" id="UP000032360"/>
    </source>
</evidence>
<proteinExistence type="predicted"/>
<protein>
    <recommendedName>
        <fullName evidence="4">PKD domain-containing protein</fullName>
    </recommendedName>
</protein>
<keyword evidence="1" id="KW-0812">Transmembrane</keyword>
<keyword evidence="3" id="KW-1185">Reference proteome</keyword>
<dbReference type="RefSeq" id="WP_052604748.1">
    <property type="nucleotide sequence ID" value="NZ_JXYS01000025.1"/>
</dbReference>
<name>A0A0D8HLW4_9ACTN</name>
<evidence type="ECO:0000256" key="1">
    <source>
        <dbReference type="SAM" id="Phobius"/>
    </source>
</evidence>
<dbReference type="EMBL" id="JXYS01000025">
    <property type="protein sequence ID" value="KJF18091.1"/>
    <property type="molecule type" value="Genomic_DNA"/>
</dbReference>
<evidence type="ECO:0000313" key="2">
    <source>
        <dbReference type="EMBL" id="KJF18091.1"/>
    </source>
</evidence>
<dbReference type="Proteomes" id="UP000032360">
    <property type="component" value="Unassembled WGS sequence"/>
</dbReference>
<keyword evidence="1" id="KW-0472">Membrane</keyword>
<evidence type="ECO:0008006" key="4">
    <source>
        <dbReference type="Google" id="ProtNLM"/>
    </source>
</evidence>
<reference evidence="2 3" key="1">
    <citation type="submission" date="2015-01" db="EMBL/GenBank/DDBJ databases">
        <title>Draft genome of the acidophilic iron oxidizer Acidithrix ferrooxidans strain Py-F3.</title>
        <authorList>
            <person name="Poehlein A."/>
            <person name="Eisen S."/>
            <person name="Schloemann M."/>
            <person name="Johnson B.D."/>
            <person name="Daniel R."/>
            <person name="Muehling M."/>
        </authorList>
    </citation>
    <scope>NUCLEOTIDE SEQUENCE [LARGE SCALE GENOMIC DNA]</scope>
    <source>
        <strain evidence="2 3">Py-F3</strain>
    </source>
</reference>
<keyword evidence="1" id="KW-1133">Transmembrane helix</keyword>
<dbReference type="AlphaFoldDB" id="A0A0D8HLW4"/>
<accession>A0A0D8HLW4</accession>
<gene>
    <name evidence="2" type="ORF">AXFE_09920</name>
</gene>
<organism evidence="2 3">
    <name type="scientific">Acidithrix ferrooxidans</name>
    <dbReference type="NCBI Taxonomy" id="1280514"/>
    <lineage>
        <taxon>Bacteria</taxon>
        <taxon>Bacillati</taxon>
        <taxon>Actinomycetota</taxon>
        <taxon>Acidimicrobiia</taxon>
        <taxon>Acidimicrobiales</taxon>
        <taxon>Acidimicrobiaceae</taxon>
        <taxon>Acidithrix</taxon>
    </lineage>
</organism>